<evidence type="ECO:0000313" key="2">
    <source>
        <dbReference type="EMBL" id="SZX70043.1"/>
    </source>
</evidence>
<dbReference type="EMBL" id="FNXT01000969">
    <property type="protein sequence ID" value="SZX70043.1"/>
    <property type="molecule type" value="Genomic_DNA"/>
</dbReference>
<accession>A0A383VYW3</accession>
<sequence>MAAQRTFRQTALVLALALACVPALQAADSPIFFFPGMMVSNLTASNTVSDKCMQARSNVQLWPPQVLDLVAGRDCWYQSIRLNYTAGRFVNGSGASVWADTLSPLPSSFNASLAIWVAELQKMFPNYKYGENLFIMGYDWRLDLNSMGSSSQLSQLAAAILSRSSASSRAILMGHSLGALVATQLLSLPEVRARVKGFISYAGPFGGTATAISPRVSGELASLVPPELLQGITLPIPGIDALVREVTWNGVKGMASLAMLLPYSAAYANGTDPVVVRTASRSYRVSQMAGLLRDVGDTLLADTFNQTHTLDKLITAGPIPGVDVYCMYGVGLQTVRQLVFNVTLSDKIAPLPSAYLYGRGDSVVPFDSLRLCDRLTSGSGKVRRIPGTSGKHLGIMRESSVLAFTKKALEALRQRT</sequence>
<evidence type="ECO:0000256" key="1">
    <source>
        <dbReference type="SAM" id="SignalP"/>
    </source>
</evidence>
<evidence type="ECO:0008006" key="4">
    <source>
        <dbReference type="Google" id="ProtNLM"/>
    </source>
</evidence>
<dbReference type="InterPro" id="IPR003386">
    <property type="entry name" value="LACT/PDAT_acylTrfase"/>
</dbReference>
<dbReference type="Proteomes" id="UP000256970">
    <property type="component" value="Unassembled WGS sequence"/>
</dbReference>
<dbReference type="Pfam" id="PF02450">
    <property type="entry name" value="LCAT"/>
    <property type="match status" value="1"/>
</dbReference>
<dbReference type="GO" id="GO:0006629">
    <property type="term" value="P:lipid metabolic process"/>
    <property type="evidence" value="ECO:0007669"/>
    <property type="project" value="InterPro"/>
</dbReference>
<dbReference type="PANTHER" id="PTHR11440">
    <property type="entry name" value="LECITHIN-CHOLESTEROL ACYLTRANSFERASE-RELATED"/>
    <property type="match status" value="1"/>
</dbReference>
<feature type="chain" id="PRO_5017086750" description="AB hydrolase-1 domain-containing protein" evidence="1">
    <location>
        <begin position="27"/>
        <end position="416"/>
    </location>
</feature>
<reference evidence="2 3" key="1">
    <citation type="submission" date="2016-10" db="EMBL/GenBank/DDBJ databases">
        <authorList>
            <person name="Cai Z."/>
        </authorList>
    </citation>
    <scope>NUCLEOTIDE SEQUENCE [LARGE SCALE GENOMIC DNA]</scope>
</reference>
<dbReference type="SUPFAM" id="SSF53474">
    <property type="entry name" value="alpha/beta-Hydrolases"/>
    <property type="match status" value="1"/>
</dbReference>
<keyword evidence="3" id="KW-1185">Reference proteome</keyword>
<dbReference type="Gene3D" id="3.40.50.1820">
    <property type="entry name" value="alpha/beta hydrolase"/>
    <property type="match status" value="1"/>
</dbReference>
<name>A0A383VYW3_TETOB</name>
<dbReference type="PROSITE" id="PS51257">
    <property type="entry name" value="PROKAR_LIPOPROTEIN"/>
    <property type="match status" value="1"/>
</dbReference>
<dbReference type="AlphaFoldDB" id="A0A383VYW3"/>
<gene>
    <name evidence="2" type="ORF">BQ4739_LOCUS10294</name>
</gene>
<feature type="signal peptide" evidence="1">
    <location>
        <begin position="1"/>
        <end position="26"/>
    </location>
</feature>
<keyword evidence="1" id="KW-0732">Signal</keyword>
<dbReference type="InterPro" id="IPR029058">
    <property type="entry name" value="AB_hydrolase_fold"/>
</dbReference>
<organism evidence="2 3">
    <name type="scientific">Tetradesmus obliquus</name>
    <name type="common">Green alga</name>
    <name type="synonym">Acutodesmus obliquus</name>
    <dbReference type="NCBI Taxonomy" id="3088"/>
    <lineage>
        <taxon>Eukaryota</taxon>
        <taxon>Viridiplantae</taxon>
        <taxon>Chlorophyta</taxon>
        <taxon>core chlorophytes</taxon>
        <taxon>Chlorophyceae</taxon>
        <taxon>CS clade</taxon>
        <taxon>Sphaeropleales</taxon>
        <taxon>Scenedesmaceae</taxon>
        <taxon>Tetradesmus</taxon>
    </lineage>
</organism>
<dbReference type="STRING" id="3088.A0A383VYW3"/>
<evidence type="ECO:0000313" key="3">
    <source>
        <dbReference type="Proteomes" id="UP000256970"/>
    </source>
</evidence>
<proteinExistence type="predicted"/>
<dbReference type="GO" id="GO:0008374">
    <property type="term" value="F:O-acyltransferase activity"/>
    <property type="evidence" value="ECO:0007669"/>
    <property type="project" value="InterPro"/>
</dbReference>
<protein>
    <recommendedName>
        <fullName evidence="4">AB hydrolase-1 domain-containing protein</fullName>
    </recommendedName>
</protein>